<keyword evidence="1" id="KW-0472">Membrane</keyword>
<dbReference type="AlphaFoldDB" id="A0AAW1VYF4"/>
<protein>
    <submittedName>
        <fullName evidence="2">Uncharacterized protein</fullName>
    </submittedName>
</protein>
<name>A0AAW1VYF4_RUBAR</name>
<dbReference type="Proteomes" id="UP001457282">
    <property type="component" value="Unassembled WGS sequence"/>
</dbReference>
<evidence type="ECO:0000256" key="1">
    <source>
        <dbReference type="SAM" id="Phobius"/>
    </source>
</evidence>
<keyword evidence="1" id="KW-1133">Transmembrane helix</keyword>
<accession>A0AAW1VYF4</accession>
<dbReference type="EMBL" id="JBEDUW010000007">
    <property type="protein sequence ID" value="KAK9911888.1"/>
    <property type="molecule type" value="Genomic_DNA"/>
</dbReference>
<evidence type="ECO:0000313" key="2">
    <source>
        <dbReference type="EMBL" id="KAK9911888.1"/>
    </source>
</evidence>
<evidence type="ECO:0000313" key="3">
    <source>
        <dbReference type="Proteomes" id="UP001457282"/>
    </source>
</evidence>
<reference evidence="2 3" key="1">
    <citation type="journal article" date="2023" name="G3 (Bethesda)">
        <title>A chromosome-length genome assembly and annotation of blackberry (Rubus argutus, cv. 'Hillquist').</title>
        <authorList>
            <person name="Bruna T."/>
            <person name="Aryal R."/>
            <person name="Dudchenko O."/>
            <person name="Sargent D.J."/>
            <person name="Mead D."/>
            <person name="Buti M."/>
            <person name="Cavallini A."/>
            <person name="Hytonen T."/>
            <person name="Andres J."/>
            <person name="Pham M."/>
            <person name="Weisz D."/>
            <person name="Mascagni F."/>
            <person name="Usai G."/>
            <person name="Natali L."/>
            <person name="Bassil N."/>
            <person name="Fernandez G.E."/>
            <person name="Lomsadze A."/>
            <person name="Armour M."/>
            <person name="Olukolu B."/>
            <person name="Poorten T."/>
            <person name="Britton C."/>
            <person name="Davik J."/>
            <person name="Ashrafi H."/>
            <person name="Aiden E.L."/>
            <person name="Borodovsky M."/>
            <person name="Worthington M."/>
        </authorList>
    </citation>
    <scope>NUCLEOTIDE SEQUENCE [LARGE SCALE GENOMIC DNA]</scope>
    <source>
        <strain evidence="2">PI 553951</strain>
    </source>
</reference>
<comment type="caution">
    <text evidence="2">The sequence shown here is derived from an EMBL/GenBank/DDBJ whole genome shotgun (WGS) entry which is preliminary data.</text>
</comment>
<keyword evidence="3" id="KW-1185">Reference proteome</keyword>
<sequence>MELSVELRWSGDAVSRLGSRQRSTGSVNGAATGAAAVQRLAEGRRSTEIWAGLNLMLFCPHICSFSFFLIWFSSLQVLVEELVCELLGDWSVSDGYGLLWILISGHVVDEGSTADRRRVEGAAIEIGGSSLGCSRARRQESLKAALLNRGLGTKLNQRHRGLGERLGSLGVLLKQKLTVELGVSGIEMQQPWVERRRCL</sequence>
<feature type="transmembrane region" description="Helical" evidence="1">
    <location>
        <begin position="49"/>
        <end position="72"/>
    </location>
</feature>
<organism evidence="2 3">
    <name type="scientific">Rubus argutus</name>
    <name type="common">Southern blackberry</name>
    <dbReference type="NCBI Taxonomy" id="59490"/>
    <lineage>
        <taxon>Eukaryota</taxon>
        <taxon>Viridiplantae</taxon>
        <taxon>Streptophyta</taxon>
        <taxon>Embryophyta</taxon>
        <taxon>Tracheophyta</taxon>
        <taxon>Spermatophyta</taxon>
        <taxon>Magnoliopsida</taxon>
        <taxon>eudicotyledons</taxon>
        <taxon>Gunneridae</taxon>
        <taxon>Pentapetalae</taxon>
        <taxon>rosids</taxon>
        <taxon>fabids</taxon>
        <taxon>Rosales</taxon>
        <taxon>Rosaceae</taxon>
        <taxon>Rosoideae</taxon>
        <taxon>Rosoideae incertae sedis</taxon>
        <taxon>Rubus</taxon>
    </lineage>
</organism>
<gene>
    <name evidence="2" type="ORF">M0R45_035768</name>
</gene>
<proteinExistence type="predicted"/>
<keyword evidence="1" id="KW-0812">Transmembrane</keyword>